<name>A0ABX3CKL2_9BACI</name>
<dbReference type="Proteomes" id="UP000180194">
    <property type="component" value="Unassembled WGS sequence"/>
</dbReference>
<dbReference type="EMBL" id="MBRJ01000059">
    <property type="protein sequence ID" value="OHX41313.1"/>
    <property type="molecule type" value="Genomic_DNA"/>
</dbReference>
<evidence type="ECO:0008006" key="3">
    <source>
        <dbReference type="Google" id="ProtNLM"/>
    </source>
</evidence>
<reference evidence="1 2" key="1">
    <citation type="submission" date="2016-07" db="EMBL/GenBank/DDBJ databases">
        <title>Bacillus oceanisediminis whole genome.</title>
        <authorList>
            <person name="Pal Y."/>
            <person name="Verma A."/>
            <person name="Mual P."/>
            <person name="Srinivasan K."/>
        </authorList>
    </citation>
    <scope>NUCLEOTIDE SEQUENCE [LARGE SCALE GENOMIC DNA]</scope>
    <source>
        <strain evidence="1 2">Bhandara28</strain>
    </source>
</reference>
<proteinExistence type="predicted"/>
<evidence type="ECO:0000313" key="2">
    <source>
        <dbReference type="Proteomes" id="UP000180194"/>
    </source>
</evidence>
<accession>A0ABX3CKL2</accession>
<gene>
    <name evidence="1" type="ORF">BBV17_28350</name>
</gene>
<sequence>MEKYIDKKEILTKALLIMNPKIKKSLLSADLNDRDDLEQEIKLKIVEAVLGGKIDFPPTFTDYYEVFTNKAIQQANNS</sequence>
<comment type="caution">
    <text evidence="1">The sequence shown here is derived from an EMBL/GenBank/DDBJ whole genome shotgun (WGS) entry which is preliminary data.</text>
</comment>
<keyword evidence="2" id="KW-1185">Reference proteome</keyword>
<protein>
    <recommendedName>
        <fullName evidence="3">Helix-turn-helix protein</fullName>
    </recommendedName>
</protein>
<evidence type="ECO:0000313" key="1">
    <source>
        <dbReference type="EMBL" id="OHX41313.1"/>
    </source>
</evidence>
<dbReference type="RefSeq" id="WP_071159777.1">
    <property type="nucleotide sequence ID" value="NZ_MBRJ01000059.1"/>
</dbReference>
<organism evidence="1 2">
    <name type="scientific">Cytobacillus oceanisediminis</name>
    <dbReference type="NCBI Taxonomy" id="665099"/>
    <lineage>
        <taxon>Bacteria</taxon>
        <taxon>Bacillati</taxon>
        <taxon>Bacillota</taxon>
        <taxon>Bacilli</taxon>
        <taxon>Bacillales</taxon>
        <taxon>Bacillaceae</taxon>
        <taxon>Cytobacillus</taxon>
    </lineage>
</organism>